<dbReference type="EMBL" id="JABEOV010000018">
    <property type="protein sequence ID" value="NNG54369.1"/>
    <property type="molecule type" value="Genomic_DNA"/>
</dbReference>
<evidence type="ECO:0000313" key="4">
    <source>
        <dbReference type="Proteomes" id="UP000557656"/>
    </source>
</evidence>
<name>A0A7Y7QVM2_9SPHN</name>
<dbReference type="Proteomes" id="UP000557656">
    <property type="component" value="Unassembled WGS sequence"/>
</dbReference>
<dbReference type="Proteomes" id="UP000531581">
    <property type="component" value="Unassembled WGS sequence"/>
</dbReference>
<keyword evidence="4" id="KW-1185">Reference proteome</keyword>
<organism evidence="2 3">
    <name type="scientific">Sphingomonas sanguinis</name>
    <dbReference type="NCBI Taxonomy" id="33051"/>
    <lineage>
        <taxon>Bacteria</taxon>
        <taxon>Pseudomonadati</taxon>
        <taxon>Pseudomonadota</taxon>
        <taxon>Alphaproteobacteria</taxon>
        <taxon>Sphingomonadales</taxon>
        <taxon>Sphingomonadaceae</taxon>
        <taxon>Sphingomonas</taxon>
    </lineage>
</organism>
<accession>A0A7Y7QVM2</accession>
<evidence type="ECO:0000313" key="2">
    <source>
        <dbReference type="EMBL" id="NVP31555.1"/>
    </source>
</evidence>
<dbReference type="RefSeq" id="WP_061779594.1">
    <property type="nucleotide sequence ID" value="NZ_JABEOV010000018.1"/>
</dbReference>
<sequence length="64" mass="6536">MSGTIIPNGGLSRGGTGKPTVVQLVVGEGQMFVPRVQSIAGPVSVQTVRSAGRSNAIRSRQTVS</sequence>
<dbReference type="EMBL" id="JABYQV010000007">
    <property type="protein sequence ID" value="NVP31555.1"/>
    <property type="molecule type" value="Genomic_DNA"/>
</dbReference>
<dbReference type="AlphaFoldDB" id="A0A7Y7QVM2"/>
<proteinExistence type="predicted"/>
<reference evidence="3 4" key="1">
    <citation type="submission" date="2020-05" db="EMBL/GenBank/DDBJ databases">
        <title>Draft Genome Sequences of Sphingomonas sp. Isolated from the International Space Station.</title>
        <authorList>
            <person name="Bijlani S."/>
            <person name="Singh N.K."/>
            <person name="Mason C.E."/>
            <person name="Wang C.C."/>
            <person name="Venkateswaran K."/>
        </authorList>
    </citation>
    <scope>NUCLEOTIDE SEQUENCE [LARGE SCALE GENOMIC DNA]</scope>
    <source>
        <strain evidence="1 4">IIF7SW-B5</strain>
        <strain evidence="2">ISS-IIF7SWP</strain>
    </source>
</reference>
<protein>
    <submittedName>
        <fullName evidence="2">Uncharacterized protein</fullName>
    </submittedName>
</protein>
<dbReference type="GeneID" id="78485659"/>
<gene>
    <name evidence="1" type="ORF">HKX05_13495</name>
    <name evidence="2" type="ORF">HLV41_10920</name>
</gene>
<comment type="caution">
    <text evidence="2">The sequence shown here is derived from an EMBL/GenBank/DDBJ whole genome shotgun (WGS) entry which is preliminary data.</text>
</comment>
<evidence type="ECO:0000313" key="3">
    <source>
        <dbReference type="Proteomes" id="UP000531581"/>
    </source>
</evidence>
<evidence type="ECO:0000313" key="1">
    <source>
        <dbReference type="EMBL" id="NNG54369.1"/>
    </source>
</evidence>